<dbReference type="OrthoDB" id="7431780at2"/>
<dbReference type="InterPro" id="IPR020625">
    <property type="entry name" value="Schiff_base-form_aldolases_AS"/>
</dbReference>
<feature type="binding site" evidence="6">
    <location>
        <position position="210"/>
    </location>
    <ligand>
        <name>pyruvate</name>
        <dbReference type="ChEBI" id="CHEBI:15361"/>
    </ligand>
</feature>
<feature type="active site" description="Proton donor/acceptor" evidence="5">
    <location>
        <position position="138"/>
    </location>
</feature>
<feature type="active site" description="Schiff-base intermediate with substrate" evidence="5">
    <location>
        <position position="166"/>
    </location>
</feature>
<feature type="binding site" evidence="6">
    <location>
        <position position="50"/>
    </location>
    <ligand>
        <name>pyruvate</name>
        <dbReference type="ChEBI" id="CHEBI:15361"/>
    </ligand>
</feature>
<organism evidence="7 8">
    <name type="scientific">Inquilinus limosus MP06</name>
    <dbReference type="NCBI Taxonomy" id="1398085"/>
    <lineage>
        <taxon>Bacteria</taxon>
        <taxon>Pseudomonadati</taxon>
        <taxon>Pseudomonadota</taxon>
        <taxon>Alphaproteobacteria</taxon>
        <taxon>Rhodospirillales</taxon>
        <taxon>Rhodospirillaceae</taxon>
        <taxon>Inquilinus</taxon>
    </lineage>
</organism>
<dbReference type="GO" id="GO:0044281">
    <property type="term" value="P:small molecule metabolic process"/>
    <property type="evidence" value="ECO:0007669"/>
    <property type="project" value="UniProtKB-ARBA"/>
</dbReference>
<dbReference type="SUPFAM" id="SSF51569">
    <property type="entry name" value="Aldolase"/>
    <property type="match status" value="1"/>
</dbReference>
<dbReference type="Gene3D" id="3.20.20.70">
    <property type="entry name" value="Aldolase class I"/>
    <property type="match status" value="1"/>
</dbReference>
<evidence type="ECO:0000256" key="1">
    <source>
        <dbReference type="ARBA" id="ARBA00007592"/>
    </source>
</evidence>
<dbReference type="Proteomes" id="UP000029995">
    <property type="component" value="Unassembled WGS sequence"/>
</dbReference>
<proteinExistence type="inferred from homology"/>
<dbReference type="GO" id="GO:0008840">
    <property type="term" value="F:4-hydroxy-tetrahydrodipicolinate synthase activity"/>
    <property type="evidence" value="ECO:0007669"/>
    <property type="project" value="TreeGrafter"/>
</dbReference>
<dbReference type="RefSeq" id="WP_034830962.1">
    <property type="nucleotide sequence ID" value="NZ_JANX01000003.1"/>
</dbReference>
<dbReference type="PIRSF" id="PIRSF001365">
    <property type="entry name" value="DHDPS"/>
    <property type="match status" value="1"/>
</dbReference>
<keyword evidence="2 4" id="KW-0456">Lyase</keyword>
<evidence type="ECO:0000313" key="7">
    <source>
        <dbReference type="EMBL" id="KGM36022.1"/>
    </source>
</evidence>
<evidence type="ECO:0000313" key="8">
    <source>
        <dbReference type="Proteomes" id="UP000029995"/>
    </source>
</evidence>
<comment type="caution">
    <text evidence="7">The sequence shown here is derived from an EMBL/GenBank/DDBJ whole genome shotgun (WGS) entry which is preliminary data.</text>
</comment>
<evidence type="ECO:0000256" key="5">
    <source>
        <dbReference type="PIRSR" id="PIRSR001365-1"/>
    </source>
</evidence>
<evidence type="ECO:0000256" key="2">
    <source>
        <dbReference type="ARBA" id="ARBA00023239"/>
    </source>
</evidence>
<dbReference type="SMART" id="SM01130">
    <property type="entry name" value="DHDPS"/>
    <property type="match status" value="1"/>
</dbReference>
<dbReference type="CDD" id="cd00408">
    <property type="entry name" value="DHDPS-like"/>
    <property type="match status" value="1"/>
</dbReference>
<dbReference type="PROSITE" id="PS00666">
    <property type="entry name" value="DHDPS_2"/>
    <property type="match status" value="1"/>
</dbReference>
<dbReference type="PANTHER" id="PTHR12128">
    <property type="entry name" value="DIHYDRODIPICOLINATE SYNTHASE"/>
    <property type="match status" value="1"/>
</dbReference>
<evidence type="ECO:0000256" key="3">
    <source>
        <dbReference type="ARBA" id="ARBA00023270"/>
    </source>
</evidence>
<accession>A0A0A0DGB1</accession>
<keyword evidence="3" id="KW-0704">Schiff base</keyword>
<protein>
    <submittedName>
        <fullName evidence="7">Glucose dehydrogenase</fullName>
    </submittedName>
</protein>
<dbReference type="PRINTS" id="PR00146">
    <property type="entry name" value="DHPICSNTHASE"/>
</dbReference>
<dbReference type="AlphaFoldDB" id="A0A0A0DGB1"/>
<gene>
    <name evidence="7" type="ORF">P409_01200</name>
</gene>
<comment type="similarity">
    <text evidence="1 4">Belongs to the DapA family.</text>
</comment>
<evidence type="ECO:0000256" key="6">
    <source>
        <dbReference type="PIRSR" id="PIRSR001365-2"/>
    </source>
</evidence>
<dbReference type="PANTHER" id="PTHR12128:SF66">
    <property type="entry name" value="4-HYDROXY-2-OXOGLUTARATE ALDOLASE, MITOCHONDRIAL"/>
    <property type="match status" value="1"/>
</dbReference>
<dbReference type="Pfam" id="PF00701">
    <property type="entry name" value="DHDPS"/>
    <property type="match status" value="1"/>
</dbReference>
<name>A0A0A0DGB1_9PROT</name>
<dbReference type="InterPro" id="IPR002220">
    <property type="entry name" value="DapA-like"/>
</dbReference>
<dbReference type="InterPro" id="IPR013785">
    <property type="entry name" value="Aldolase_TIM"/>
</dbReference>
<reference evidence="7 8" key="1">
    <citation type="submission" date="2014-01" db="EMBL/GenBank/DDBJ databases">
        <title>Genome sequence determination for a cystic fibrosis isolate, Inquilinus limosus.</title>
        <authorList>
            <person name="Pino M."/>
            <person name="Di Conza J."/>
            <person name="Gutkind G."/>
        </authorList>
    </citation>
    <scope>NUCLEOTIDE SEQUENCE [LARGE SCALE GENOMIC DNA]</scope>
    <source>
        <strain evidence="7 8">MP06</strain>
    </source>
</reference>
<sequence>MASAPAFQGVVPPVVTPLTADFQVDYPSFTRVLEHLIDGGVHGLFVLGSTSEVVFHDEATRRKILEHAVKVANGRVPVLAGVIDPTTDRVIGHARVAQSIGVAAVVVTAPFYARTSQPEIVDHFRYVREAIDVPVIAYDIPVCVHVKLDRAGVVTLAREGTIAGLKDSSGDDGNFRFALMDLADRPEVAMMTGSEIVCDSALAAGAHGIVPGLANVDPHGYVRLYNLCRKGDWAAARKEQERLCRLFEIVWVSLPRTSAGSAGVGGFKTAMRRLGIIETNVMARPQRALNDAEAAKVEAILQATGLLG</sequence>
<evidence type="ECO:0000256" key="4">
    <source>
        <dbReference type="PIRNR" id="PIRNR001365"/>
    </source>
</evidence>
<dbReference type="EMBL" id="JANX01000003">
    <property type="protein sequence ID" value="KGM36022.1"/>
    <property type="molecule type" value="Genomic_DNA"/>
</dbReference>